<evidence type="ECO:0000313" key="5">
    <source>
        <dbReference type="EMBL" id="NUZ05159.1"/>
    </source>
</evidence>
<dbReference type="PANTHER" id="PTHR43179:SF12">
    <property type="entry name" value="GALACTOFURANOSYLTRANSFERASE GLFT2"/>
    <property type="match status" value="1"/>
</dbReference>
<dbReference type="SUPFAM" id="SSF53448">
    <property type="entry name" value="Nucleotide-diphospho-sugar transferases"/>
    <property type="match status" value="1"/>
</dbReference>
<reference evidence="5 6" key="1">
    <citation type="submission" date="2020-06" db="EMBL/GenBank/DDBJ databases">
        <title>Schlegella sp. ID0723 isolated from air conditioner.</title>
        <authorList>
            <person name="Kim D.Y."/>
            <person name="Kim D.-U."/>
        </authorList>
    </citation>
    <scope>NUCLEOTIDE SEQUENCE [LARGE SCALE GENOMIC DNA]</scope>
    <source>
        <strain evidence="5 6">ID0723</strain>
    </source>
</reference>
<feature type="domain" description="Glycosyltransferase 2-like" evidence="4">
    <location>
        <begin position="22"/>
        <end position="152"/>
    </location>
</feature>
<proteinExistence type="inferred from homology"/>
<keyword evidence="3 5" id="KW-0808">Transferase</keyword>
<keyword evidence="2" id="KW-0328">Glycosyltransferase</keyword>
<dbReference type="RefSeq" id="WP_176066793.1">
    <property type="nucleotide sequence ID" value="NZ_JABWMJ010000002.1"/>
</dbReference>
<evidence type="ECO:0000313" key="6">
    <source>
        <dbReference type="Proteomes" id="UP000529637"/>
    </source>
</evidence>
<dbReference type="Pfam" id="PF00535">
    <property type="entry name" value="Glycos_transf_2"/>
    <property type="match status" value="1"/>
</dbReference>
<dbReference type="Proteomes" id="UP000529637">
    <property type="component" value="Unassembled WGS sequence"/>
</dbReference>
<organism evidence="5 6">
    <name type="scientific">Piscinibacter koreensis</name>
    <dbReference type="NCBI Taxonomy" id="2742824"/>
    <lineage>
        <taxon>Bacteria</taxon>
        <taxon>Pseudomonadati</taxon>
        <taxon>Pseudomonadota</taxon>
        <taxon>Betaproteobacteria</taxon>
        <taxon>Burkholderiales</taxon>
        <taxon>Sphaerotilaceae</taxon>
        <taxon>Piscinibacter</taxon>
    </lineage>
</organism>
<gene>
    <name evidence="5" type="ORF">HQN59_05215</name>
</gene>
<dbReference type="AlphaFoldDB" id="A0A7Y6NL87"/>
<evidence type="ECO:0000256" key="3">
    <source>
        <dbReference type="ARBA" id="ARBA00022679"/>
    </source>
</evidence>
<dbReference type="InterPro" id="IPR029044">
    <property type="entry name" value="Nucleotide-diphossugar_trans"/>
</dbReference>
<evidence type="ECO:0000256" key="1">
    <source>
        <dbReference type="ARBA" id="ARBA00006739"/>
    </source>
</evidence>
<protein>
    <submittedName>
        <fullName evidence="5">Glycosyltransferase family 2 protein</fullName>
    </submittedName>
</protein>
<dbReference type="GO" id="GO:0016757">
    <property type="term" value="F:glycosyltransferase activity"/>
    <property type="evidence" value="ECO:0007669"/>
    <property type="project" value="UniProtKB-KW"/>
</dbReference>
<keyword evidence="6" id="KW-1185">Reference proteome</keyword>
<evidence type="ECO:0000259" key="4">
    <source>
        <dbReference type="Pfam" id="PF00535"/>
    </source>
</evidence>
<dbReference type="Gene3D" id="3.90.550.10">
    <property type="entry name" value="Spore Coat Polysaccharide Biosynthesis Protein SpsA, Chain A"/>
    <property type="match status" value="1"/>
</dbReference>
<name>A0A7Y6NL87_9BURK</name>
<dbReference type="InterPro" id="IPR001173">
    <property type="entry name" value="Glyco_trans_2-like"/>
</dbReference>
<comment type="similarity">
    <text evidence="1">Belongs to the glycosyltransferase 2 family.</text>
</comment>
<dbReference type="EMBL" id="JABWMJ010000002">
    <property type="protein sequence ID" value="NUZ05159.1"/>
    <property type="molecule type" value="Genomic_DNA"/>
</dbReference>
<dbReference type="CDD" id="cd00761">
    <property type="entry name" value="Glyco_tranf_GTA_type"/>
    <property type="match status" value="1"/>
</dbReference>
<dbReference type="PANTHER" id="PTHR43179">
    <property type="entry name" value="RHAMNOSYLTRANSFERASE WBBL"/>
    <property type="match status" value="1"/>
</dbReference>
<comment type="caution">
    <text evidence="5">The sequence shown here is derived from an EMBL/GenBank/DDBJ whole genome shotgun (WGS) entry which is preliminary data.</text>
</comment>
<sequence length="353" mass="38829">MGAMHEMRAQAPGNAAASVAVSVIVPTFRRPEGVQACLRSLLAQEVGVTFEIVVVDNDSGDDTPNVIAGLAAEDPRVRYLCETGRGVSFARNRGVAATTAPILAFIDDDETAAPDWLSAIVAAFEAHPEVDFIGGRVLPIWGEPCPRWLSHDHWAPAGLMDHGERTLPIGIERPWPLGTGNLALRRRAIEAVGAFSTDLQRVGTGIGSTEDHEFVRRLWRAGFKGLYVPAALAHSPVPPARMRKDYHRRWHHGHGVYSARMRLIEPPVDALTLFGMPAYYYGFLVREVASWLGATLGRRAAEAFLHEARVRDLGSYIAETYRLHRRAGGAGPLSELRRFVGAYRRKKTVHKPI</sequence>
<accession>A0A7Y6NL87</accession>
<evidence type="ECO:0000256" key="2">
    <source>
        <dbReference type="ARBA" id="ARBA00022676"/>
    </source>
</evidence>